<evidence type="ECO:0000256" key="3">
    <source>
        <dbReference type="ARBA" id="ARBA00022448"/>
    </source>
</evidence>
<dbReference type="InterPro" id="IPR023051">
    <property type="entry name" value="Kup"/>
</dbReference>
<feature type="transmembrane region" description="Helical" evidence="12">
    <location>
        <begin position="200"/>
        <end position="222"/>
    </location>
</feature>
<sequence length="659" mass="70572">MADAEALPGPTPAAATGDSPTPRRRAGKAEHPASLGAGITGLALGALGVVFGDIGTSPLYAMQTVFSIDGNAVSPSQSDVYGVISLIFWSVTVIVSIKYVIFMLRADNDGEGGVMALAALVRSAVRDGRWASFALALGVLGASLFYGDSLITPAISVLSAVEGVEVVRPELAEAVLPIGAVILALLFVGQRAGTERVGRLFGPVMAVWFVVLAVLGLPHIVAHPDVLLGLSPTYIVLFFADHPFTAFIAMGAVVLAITGAEALYADMGHFGRRPIRRAWFVAVFPALIINYLGQGALILHDPSAVSNPFYLLAPDWARIPLIVLATAATVIASQAVISGAFSVSQQAVRLGYLPRLTVKHTSEHESGQIYVPTVNWLLFGGVLILIATFRSSSSLATAYGLAVTGTLLLSTTLLLVHAATTWRWATWQLVTLGIVFGGIELLYFTANLTKIVHGGWLPLLVAAFVIVVMTTWQRGRRVVTARRTDMEGSLREFLDELPDEIVRVPGTAVFPHPTNETAPLALRANVEFNHVLHQHVVIVSLVSTSVPHVPVDQRLTVDDLWHPQDGVVHVSARFGFQDVQDVPGVLRQACELSPELAAGDPDEALYYISRITIERGTEPGMRTWRKRLFVGLAHNAASPAMSFRLPTERTVVMGSRVDL</sequence>
<feature type="transmembrane region" description="Helical" evidence="12">
    <location>
        <begin position="33"/>
        <end position="60"/>
    </location>
</feature>
<evidence type="ECO:0000256" key="7">
    <source>
        <dbReference type="ARBA" id="ARBA00022847"/>
    </source>
</evidence>
<dbReference type="InterPro" id="IPR053952">
    <property type="entry name" value="K_trans_C"/>
</dbReference>
<dbReference type="EMBL" id="JAJNDB010000008">
    <property type="protein sequence ID" value="MCD2197570.1"/>
    <property type="molecule type" value="Genomic_DNA"/>
</dbReference>
<feature type="domain" description="K+ potassium transporter C-terminal" evidence="15">
    <location>
        <begin position="505"/>
        <end position="658"/>
    </location>
</feature>
<evidence type="ECO:0000256" key="6">
    <source>
        <dbReference type="ARBA" id="ARBA00022692"/>
    </source>
</evidence>
<keyword evidence="9 12" id="KW-1133">Transmembrane helix</keyword>
<feature type="transmembrane region" description="Helical" evidence="12">
    <location>
        <begin position="319"/>
        <end position="343"/>
    </location>
</feature>
<keyword evidence="6 12" id="KW-0812">Transmembrane</keyword>
<feature type="transmembrane region" description="Helical" evidence="12">
    <location>
        <begin position="130"/>
        <end position="151"/>
    </location>
</feature>
<feature type="transmembrane region" description="Helical" evidence="12">
    <location>
        <begin position="424"/>
        <end position="445"/>
    </location>
</feature>
<feature type="transmembrane region" description="Helical" evidence="12">
    <location>
        <begin position="80"/>
        <end position="101"/>
    </location>
</feature>
<feature type="transmembrane region" description="Helical" evidence="12">
    <location>
        <begin position="278"/>
        <end position="299"/>
    </location>
</feature>
<evidence type="ECO:0000256" key="13">
    <source>
        <dbReference type="SAM" id="MobiDB-lite"/>
    </source>
</evidence>
<evidence type="ECO:0000313" key="16">
    <source>
        <dbReference type="EMBL" id="MCD2197570.1"/>
    </source>
</evidence>
<keyword evidence="4 12" id="KW-1003">Cell membrane</keyword>
<comment type="caution">
    <text evidence="16">The sequence shown here is derived from an EMBL/GenBank/DDBJ whole genome shotgun (WGS) entry which is preliminary data.</text>
</comment>
<dbReference type="Pfam" id="PF22776">
    <property type="entry name" value="K_trans_C"/>
    <property type="match status" value="1"/>
</dbReference>
<reference evidence="16 17" key="1">
    <citation type="submission" date="2021-11" db="EMBL/GenBank/DDBJ databases">
        <title>Draft genome sequence of Actinomycetospora sp. SF1 isolated from the rhizosphere soil.</title>
        <authorList>
            <person name="Duangmal K."/>
            <person name="Chantavorakit T."/>
        </authorList>
    </citation>
    <scope>NUCLEOTIDE SEQUENCE [LARGE SCALE GENOMIC DNA]</scope>
    <source>
        <strain evidence="16 17">TBRC 5722</strain>
    </source>
</reference>
<evidence type="ECO:0000256" key="5">
    <source>
        <dbReference type="ARBA" id="ARBA00022538"/>
    </source>
</evidence>
<feature type="domain" description="K+ potassium transporter integral membrane" evidence="14">
    <location>
        <begin position="42"/>
        <end position="495"/>
    </location>
</feature>
<dbReference type="InterPro" id="IPR003855">
    <property type="entry name" value="K+_transporter"/>
</dbReference>
<dbReference type="HAMAP" id="MF_01522">
    <property type="entry name" value="Kup"/>
    <property type="match status" value="1"/>
</dbReference>
<proteinExistence type="inferred from homology"/>
<dbReference type="Pfam" id="PF02705">
    <property type="entry name" value="K_trans"/>
    <property type="match status" value="1"/>
</dbReference>
<comment type="subcellular location">
    <subcellularLocation>
        <location evidence="12">Cell membrane</location>
        <topology evidence="12">Multi-pass membrane protein</topology>
    </subcellularLocation>
    <subcellularLocation>
        <location evidence="1">Membrane</location>
        <topology evidence="1">Multi-pass membrane protein</topology>
    </subcellularLocation>
</comment>
<dbReference type="RefSeq" id="WP_230739702.1">
    <property type="nucleotide sequence ID" value="NZ_JAJNDB010000008.1"/>
</dbReference>
<evidence type="ECO:0000256" key="11">
    <source>
        <dbReference type="ARBA" id="ARBA00023136"/>
    </source>
</evidence>
<gene>
    <name evidence="12" type="primary">kup</name>
    <name evidence="16" type="ORF">LQ327_29790</name>
</gene>
<protein>
    <recommendedName>
        <fullName evidence="12">Probable potassium transport system protein Kup</fullName>
    </recommendedName>
</protein>
<comment type="function">
    <text evidence="12">Transport of potassium into the cell. Likely operates as a K(+):H(+) symporter.</text>
</comment>
<evidence type="ECO:0000256" key="1">
    <source>
        <dbReference type="ARBA" id="ARBA00004141"/>
    </source>
</evidence>
<feature type="transmembrane region" description="Helical" evidence="12">
    <location>
        <begin position="369"/>
        <end position="389"/>
    </location>
</feature>
<feature type="transmembrane region" description="Helical" evidence="12">
    <location>
        <begin position="451"/>
        <end position="472"/>
    </location>
</feature>
<dbReference type="Proteomes" id="UP001199469">
    <property type="component" value="Unassembled WGS sequence"/>
</dbReference>
<keyword evidence="3 12" id="KW-0813">Transport</keyword>
<evidence type="ECO:0000256" key="10">
    <source>
        <dbReference type="ARBA" id="ARBA00023065"/>
    </source>
</evidence>
<feature type="region of interest" description="Disordered" evidence="13">
    <location>
        <begin position="1"/>
        <end position="30"/>
    </location>
</feature>
<accession>A0ABS8PJ86</accession>
<dbReference type="PANTHER" id="PTHR30540">
    <property type="entry name" value="OSMOTIC STRESS POTASSIUM TRANSPORTER"/>
    <property type="match status" value="1"/>
</dbReference>
<keyword evidence="10 12" id="KW-0406">Ion transport</keyword>
<evidence type="ECO:0000256" key="4">
    <source>
        <dbReference type="ARBA" id="ARBA00022475"/>
    </source>
</evidence>
<evidence type="ECO:0000256" key="9">
    <source>
        <dbReference type="ARBA" id="ARBA00022989"/>
    </source>
</evidence>
<feature type="compositionally biased region" description="Low complexity" evidence="13">
    <location>
        <begin position="1"/>
        <end position="20"/>
    </location>
</feature>
<evidence type="ECO:0000259" key="14">
    <source>
        <dbReference type="Pfam" id="PF02705"/>
    </source>
</evidence>
<organism evidence="16 17">
    <name type="scientific">Actinomycetospora endophytica</name>
    <dbReference type="NCBI Taxonomy" id="2291215"/>
    <lineage>
        <taxon>Bacteria</taxon>
        <taxon>Bacillati</taxon>
        <taxon>Actinomycetota</taxon>
        <taxon>Actinomycetes</taxon>
        <taxon>Pseudonocardiales</taxon>
        <taxon>Pseudonocardiaceae</taxon>
        <taxon>Actinomycetospora</taxon>
    </lineage>
</organism>
<keyword evidence="8 12" id="KW-0630">Potassium</keyword>
<name>A0ABS8PJ86_9PSEU</name>
<keyword evidence="17" id="KW-1185">Reference proteome</keyword>
<feature type="transmembrane region" description="Helical" evidence="12">
    <location>
        <begin position="171"/>
        <end position="188"/>
    </location>
</feature>
<keyword evidence="7 12" id="KW-0769">Symport</keyword>
<evidence type="ECO:0000256" key="2">
    <source>
        <dbReference type="ARBA" id="ARBA00007019"/>
    </source>
</evidence>
<evidence type="ECO:0000313" key="17">
    <source>
        <dbReference type="Proteomes" id="UP001199469"/>
    </source>
</evidence>
<feature type="transmembrane region" description="Helical" evidence="12">
    <location>
        <begin position="395"/>
        <end position="417"/>
    </location>
</feature>
<dbReference type="InterPro" id="IPR053951">
    <property type="entry name" value="K_trans_N"/>
</dbReference>
<evidence type="ECO:0000256" key="12">
    <source>
        <dbReference type="HAMAP-Rule" id="MF_01522"/>
    </source>
</evidence>
<evidence type="ECO:0000259" key="15">
    <source>
        <dbReference type="Pfam" id="PF22776"/>
    </source>
</evidence>
<comment type="similarity">
    <text evidence="2 12">Belongs to the HAK/KUP transporter (TC 2.A.72) family.</text>
</comment>
<keyword evidence="11 12" id="KW-0472">Membrane</keyword>
<keyword evidence="5 12" id="KW-0633">Potassium transport</keyword>
<comment type="catalytic activity">
    <reaction evidence="12">
        <text>K(+)(in) + H(+)(in) = K(+)(out) + H(+)(out)</text>
        <dbReference type="Rhea" id="RHEA:28490"/>
        <dbReference type="ChEBI" id="CHEBI:15378"/>
        <dbReference type="ChEBI" id="CHEBI:29103"/>
    </reaction>
</comment>
<dbReference type="PANTHER" id="PTHR30540:SF79">
    <property type="entry name" value="LOW AFFINITY POTASSIUM TRANSPORT SYSTEM PROTEIN KUP"/>
    <property type="match status" value="1"/>
</dbReference>
<evidence type="ECO:0000256" key="8">
    <source>
        <dbReference type="ARBA" id="ARBA00022958"/>
    </source>
</evidence>
<feature type="transmembrane region" description="Helical" evidence="12">
    <location>
        <begin position="234"/>
        <end position="257"/>
    </location>
</feature>